<dbReference type="EMBL" id="FOKV01000005">
    <property type="protein sequence ID" value="SFC51709.1"/>
    <property type="molecule type" value="Genomic_DNA"/>
</dbReference>
<accession>A0A1I1JSS7</accession>
<dbReference type="STRING" id="1334022.SAMN04487907_10564"/>
<name>A0A1I1JSS7_9FLAO</name>
<reference evidence="2" key="1">
    <citation type="submission" date="2016-10" db="EMBL/GenBank/DDBJ databases">
        <authorList>
            <person name="Varghese N."/>
            <person name="Submissions S."/>
        </authorList>
    </citation>
    <scope>NUCLEOTIDE SEQUENCE [LARGE SCALE GENOMIC DNA]</scope>
    <source>
        <strain evidence="2">DSM 24499</strain>
    </source>
</reference>
<evidence type="ECO:0000313" key="2">
    <source>
        <dbReference type="Proteomes" id="UP000199438"/>
    </source>
</evidence>
<dbReference type="OrthoDB" id="675448at2"/>
<gene>
    <name evidence="1" type="ORF">SAMN04487907_10564</name>
</gene>
<keyword evidence="2" id="KW-1185">Reference proteome</keyword>
<evidence type="ECO:0000313" key="1">
    <source>
        <dbReference type="EMBL" id="SFC51709.1"/>
    </source>
</evidence>
<protein>
    <submittedName>
        <fullName evidence="1">Uncharacterized protein</fullName>
    </submittedName>
</protein>
<dbReference type="RefSeq" id="WP_092543287.1">
    <property type="nucleotide sequence ID" value="NZ_FOKV01000005.1"/>
</dbReference>
<dbReference type="AlphaFoldDB" id="A0A1I1JSS7"/>
<proteinExistence type="predicted"/>
<organism evidence="1 2">
    <name type="scientific">Zunongwangia mangrovi</name>
    <dbReference type="NCBI Taxonomy" id="1334022"/>
    <lineage>
        <taxon>Bacteria</taxon>
        <taxon>Pseudomonadati</taxon>
        <taxon>Bacteroidota</taxon>
        <taxon>Flavobacteriia</taxon>
        <taxon>Flavobacteriales</taxon>
        <taxon>Flavobacteriaceae</taxon>
        <taxon>Zunongwangia</taxon>
    </lineage>
</organism>
<dbReference type="Proteomes" id="UP000199438">
    <property type="component" value="Unassembled WGS sequence"/>
</dbReference>
<sequence length="81" mass="9470">MDQEKIDNMRSTLNKLEDIKNSQESIIDKINHVITDLFEHPDKELEKAMEDAHQRSSDNIDAVNKAIEAYEMKINQLELQD</sequence>